<proteinExistence type="predicted"/>
<keyword evidence="3" id="KW-0597">Phosphoprotein</keyword>
<dbReference type="PROSITE" id="PS50109">
    <property type="entry name" value="HIS_KIN"/>
    <property type="match status" value="1"/>
</dbReference>
<comment type="catalytic activity">
    <reaction evidence="1">
        <text>ATP + protein L-histidine = ADP + protein N-phospho-L-histidine.</text>
        <dbReference type="EC" id="2.7.13.3"/>
    </reaction>
</comment>
<dbReference type="NCBIfam" id="TIGR00229">
    <property type="entry name" value="sensory_box"/>
    <property type="match status" value="1"/>
</dbReference>
<dbReference type="SMART" id="SM00091">
    <property type="entry name" value="PAS"/>
    <property type="match status" value="1"/>
</dbReference>
<dbReference type="InterPro" id="IPR005467">
    <property type="entry name" value="His_kinase_dom"/>
</dbReference>
<dbReference type="PANTHER" id="PTHR43065">
    <property type="entry name" value="SENSOR HISTIDINE KINASE"/>
    <property type="match status" value="1"/>
</dbReference>
<evidence type="ECO:0000256" key="5">
    <source>
        <dbReference type="ARBA" id="ARBA00022741"/>
    </source>
</evidence>
<evidence type="ECO:0000256" key="3">
    <source>
        <dbReference type="ARBA" id="ARBA00022553"/>
    </source>
</evidence>
<dbReference type="EC" id="2.7.13.3" evidence="2"/>
<dbReference type="InterPro" id="IPR013767">
    <property type="entry name" value="PAS_fold"/>
</dbReference>
<evidence type="ECO:0000259" key="10">
    <source>
        <dbReference type="PROSITE" id="PS50109"/>
    </source>
</evidence>
<dbReference type="Proteomes" id="UP000264702">
    <property type="component" value="Unassembled WGS sequence"/>
</dbReference>
<dbReference type="SUPFAM" id="SSF55874">
    <property type="entry name" value="ATPase domain of HSP90 chaperone/DNA topoisomerase II/histidine kinase"/>
    <property type="match status" value="1"/>
</dbReference>
<dbReference type="InterPro" id="IPR004358">
    <property type="entry name" value="Sig_transdc_His_kin-like_C"/>
</dbReference>
<dbReference type="Gene3D" id="3.30.450.20">
    <property type="entry name" value="PAS domain"/>
    <property type="match status" value="1"/>
</dbReference>
<keyword evidence="6 12" id="KW-0418">Kinase</keyword>
<dbReference type="InterPro" id="IPR036890">
    <property type="entry name" value="HATPase_C_sf"/>
</dbReference>
<protein>
    <recommendedName>
        <fullName evidence="2">histidine kinase</fullName>
        <ecNumber evidence="2">2.7.13.3</ecNumber>
    </recommendedName>
</protein>
<keyword evidence="4" id="KW-0808">Transferase</keyword>
<dbReference type="EMBL" id="QVQT01000005">
    <property type="protein sequence ID" value="RFU15710.1"/>
    <property type="molecule type" value="Genomic_DNA"/>
</dbReference>
<sequence>MIMLSSLFQRSRKSVVLQAGILIAVIACLDWRAVDELPLGFLYLLPMLLIGRVLKPWQIAAFAALCTYLAEAFDAFVWTLKTGIPRDVLYFAAFFCVGLFVSEVNRNRQIAVKHLHEIERERDSRRDAEEQLRVLIESSPAAIITANSDGRVLMANEAAHRMLALASGMLPDRSIHQYFPSLLNISRRDSGSQLFRAVMQSRGQREDGEVFLADICFSTYRTNAGSRLAAMILDTSEEFRTHEESSLHQVLAGSRIAVGAVSHEIRNVCGAIAAVHQNLSRSGLLAQNKDFEALGNLVLALERIADVDLRQSSDQGAEIDLTSILDDFRIVISPSLREEGIESSWNIEPNLPLVWADRSSVMQVFLNLVTNSIRAMAPKKEKLLSVSARIEGRHVLVEFIDNGGGVPHPEQLFRPFQQGAQSTGLGLYLSRAFTRSFGGELRYKTVPNGACFAVELPAVNSLEKTL</sequence>
<evidence type="ECO:0000256" key="7">
    <source>
        <dbReference type="ARBA" id="ARBA00022840"/>
    </source>
</evidence>
<evidence type="ECO:0000256" key="6">
    <source>
        <dbReference type="ARBA" id="ARBA00022777"/>
    </source>
</evidence>
<keyword evidence="8" id="KW-0902">Two-component regulatory system</keyword>
<evidence type="ECO:0000256" key="1">
    <source>
        <dbReference type="ARBA" id="ARBA00000085"/>
    </source>
</evidence>
<evidence type="ECO:0000256" key="2">
    <source>
        <dbReference type="ARBA" id="ARBA00012438"/>
    </source>
</evidence>
<dbReference type="GO" id="GO:0005524">
    <property type="term" value="F:ATP binding"/>
    <property type="evidence" value="ECO:0007669"/>
    <property type="project" value="UniProtKB-KW"/>
</dbReference>
<organism evidence="12 13">
    <name type="scientific">Paracidobacterium acidisoli</name>
    <dbReference type="NCBI Taxonomy" id="2303751"/>
    <lineage>
        <taxon>Bacteria</taxon>
        <taxon>Pseudomonadati</taxon>
        <taxon>Acidobacteriota</taxon>
        <taxon>Terriglobia</taxon>
        <taxon>Terriglobales</taxon>
        <taxon>Acidobacteriaceae</taxon>
        <taxon>Paracidobacterium</taxon>
    </lineage>
</organism>
<dbReference type="Pfam" id="PF00989">
    <property type="entry name" value="PAS"/>
    <property type="match status" value="1"/>
</dbReference>
<dbReference type="InterPro" id="IPR003594">
    <property type="entry name" value="HATPase_dom"/>
</dbReference>
<keyword evidence="9" id="KW-0175">Coiled coil</keyword>
<evidence type="ECO:0000256" key="4">
    <source>
        <dbReference type="ARBA" id="ARBA00022679"/>
    </source>
</evidence>
<dbReference type="InterPro" id="IPR000014">
    <property type="entry name" value="PAS"/>
</dbReference>
<dbReference type="InterPro" id="IPR035965">
    <property type="entry name" value="PAS-like_dom_sf"/>
</dbReference>
<dbReference type="PRINTS" id="PR00344">
    <property type="entry name" value="BCTRLSENSOR"/>
</dbReference>
<reference evidence="12 13" key="1">
    <citation type="submission" date="2018-08" db="EMBL/GenBank/DDBJ databases">
        <title>Acidipila sp. 4G-K13, an acidobacterium isolated from forest soil.</title>
        <authorList>
            <person name="Gao Z.-H."/>
            <person name="Qiu L.-H."/>
        </authorList>
    </citation>
    <scope>NUCLEOTIDE SEQUENCE [LARGE SCALE GENOMIC DNA]</scope>
    <source>
        <strain evidence="12 13">4G-K13</strain>
    </source>
</reference>
<dbReference type="SUPFAM" id="SSF55785">
    <property type="entry name" value="PYP-like sensor domain (PAS domain)"/>
    <property type="match status" value="1"/>
</dbReference>
<evidence type="ECO:0000313" key="12">
    <source>
        <dbReference type="EMBL" id="RFU15710.1"/>
    </source>
</evidence>
<evidence type="ECO:0000259" key="11">
    <source>
        <dbReference type="PROSITE" id="PS50112"/>
    </source>
</evidence>
<dbReference type="GO" id="GO:0000160">
    <property type="term" value="P:phosphorelay signal transduction system"/>
    <property type="evidence" value="ECO:0007669"/>
    <property type="project" value="UniProtKB-KW"/>
</dbReference>
<dbReference type="PANTHER" id="PTHR43065:SF10">
    <property type="entry name" value="PEROXIDE STRESS-ACTIVATED HISTIDINE KINASE MAK3"/>
    <property type="match status" value="1"/>
</dbReference>
<dbReference type="AlphaFoldDB" id="A0A372IL84"/>
<comment type="caution">
    <text evidence="12">The sequence shown here is derived from an EMBL/GenBank/DDBJ whole genome shotgun (WGS) entry which is preliminary data.</text>
</comment>
<dbReference type="PROSITE" id="PS50112">
    <property type="entry name" value="PAS"/>
    <property type="match status" value="1"/>
</dbReference>
<evidence type="ECO:0000256" key="9">
    <source>
        <dbReference type="SAM" id="Coils"/>
    </source>
</evidence>
<name>A0A372IL84_9BACT</name>
<keyword evidence="7" id="KW-0067">ATP-binding</keyword>
<dbReference type="Pfam" id="PF02518">
    <property type="entry name" value="HATPase_c"/>
    <property type="match status" value="1"/>
</dbReference>
<dbReference type="CDD" id="cd00130">
    <property type="entry name" value="PAS"/>
    <property type="match status" value="1"/>
</dbReference>
<evidence type="ECO:0000313" key="13">
    <source>
        <dbReference type="Proteomes" id="UP000264702"/>
    </source>
</evidence>
<dbReference type="GO" id="GO:0004673">
    <property type="term" value="F:protein histidine kinase activity"/>
    <property type="evidence" value="ECO:0007669"/>
    <property type="project" value="UniProtKB-EC"/>
</dbReference>
<feature type="coiled-coil region" evidence="9">
    <location>
        <begin position="111"/>
        <end position="138"/>
    </location>
</feature>
<dbReference type="Gene3D" id="3.30.565.10">
    <property type="entry name" value="Histidine kinase-like ATPase, C-terminal domain"/>
    <property type="match status" value="1"/>
</dbReference>
<feature type="domain" description="PAS" evidence="11">
    <location>
        <begin position="128"/>
        <end position="202"/>
    </location>
</feature>
<keyword evidence="13" id="KW-1185">Reference proteome</keyword>
<feature type="domain" description="Histidine kinase" evidence="10">
    <location>
        <begin position="260"/>
        <end position="460"/>
    </location>
</feature>
<evidence type="ECO:0000256" key="8">
    <source>
        <dbReference type="ARBA" id="ARBA00023012"/>
    </source>
</evidence>
<keyword evidence="5" id="KW-0547">Nucleotide-binding</keyword>
<gene>
    <name evidence="12" type="ORF">D0Y96_14760</name>
</gene>
<dbReference type="GO" id="GO:0006355">
    <property type="term" value="P:regulation of DNA-templated transcription"/>
    <property type="evidence" value="ECO:0007669"/>
    <property type="project" value="InterPro"/>
</dbReference>
<dbReference type="SMART" id="SM00387">
    <property type="entry name" value="HATPase_c"/>
    <property type="match status" value="1"/>
</dbReference>
<accession>A0A372IL84</accession>